<dbReference type="GO" id="GO:0006508">
    <property type="term" value="P:proteolysis"/>
    <property type="evidence" value="ECO:0007669"/>
    <property type="project" value="InterPro"/>
</dbReference>
<evidence type="ECO:0000313" key="3">
    <source>
        <dbReference type="EMBL" id="QNO16938.1"/>
    </source>
</evidence>
<dbReference type="Proteomes" id="UP000516046">
    <property type="component" value="Chromosome"/>
</dbReference>
<dbReference type="CDD" id="cd14852">
    <property type="entry name" value="LD-carboxypeptidase"/>
    <property type="match status" value="1"/>
</dbReference>
<name>A0A7G9WE26_9FIRM</name>
<dbReference type="InterPro" id="IPR009045">
    <property type="entry name" value="Zn_M74/Hedgehog-like"/>
</dbReference>
<proteinExistence type="predicted"/>
<dbReference type="InterPro" id="IPR058193">
    <property type="entry name" value="VanY/YodJ_core_dom"/>
</dbReference>
<dbReference type="InterPro" id="IPR003709">
    <property type="entry name" value="VanY-like_core_dom"/>
</dbReference>
<dbReference type="SUPFAM" id="SSF55166">
    <property type="entry name" value="Hedgehog/DD-peptidase"/>
    <property type="match status" value="1"/>
</dbReference>
<dbReference type="PANTHER" id="PTHR34385">
    <property type="entry name" value="D-ALANYL-D-ALANINE CARBOXYPEPTIDASE"/>
    <property type="match status" value="1"/>
</dbReference>
<keyword evidence="1" id="KW-1133">Transmembrane helix</keyword>
<accession>A0A7G9WE26</accession>
<organism evidence="3 4">
    <name type="scientific">Caproicibacterium amylolyticum</name>
    <dbReference type="NCBI Taxonomy" id="2766537"/>
    <lineage>
        <taxon>Bacteria</taxon>
        <taxon>Bacillati</taxon>
        <taxon>Bacillota</taxon>
        <taxon>Clostridia</taxon>
        <taxon>Eubacteriales</taxon>
        <taxon>Oscillospiraceae</taxon>
        <taxon>Caproicibacterium</taxon>
    </lineage>
</organism>
<keyword evidence="1" id="KW-0812">Transmembrane</keyword>
<gene>
    <name evidence="3" type="ORF">H6X83_08145</name>
</gene>
<feature type="transmembrane region" description="Helical" evidence="1">
    <location>
        <begin position="29"/>
        <end position="52"/>
    </location>
</feature>
<dbReference type="KEGG" id="caml:H6X83_08145"/>
<evidence type="ECO:0000313" key="4">
    <source>
        <dbReference type="Proteomes" id="UP000516046"/>
    </source>
</evidence>
<dbReference type="EMBL" id="CP060696">
    <property type="protein sequence ID" value="QNO16938.1"/>
    <property type="molecule type" value="Genomic_DNA"/>
</dbReference>
<keyword evidence="4" id="KW-1185">Reference proteome</keyword>
<feature type="domain" description="D-alanyl-D-alanine carboxypeptidase-like core" evidence="2">
    <location>
        <begin position="110"/>
        <end position="240"/>
    </location>
</feature>
<evidence type="ECO:0000259" key="2">
    <source>
        <dbReference type="Pfam" id="PF02557"/>
    </source>
</evidence>
<dbReference type="PANTHER" id="PTHR34385:SF1">
    <property type="entry name" value="PEPTIDOGLYCAN L-ALANYL-D-GLUTAMATE ENDOPEPTIDASE CWLK"/>
    <property type="match status" value="1"/>
</dbReference>
<sequence length="268" mass="29344">MRNNRQERVLADTAPRGGSGAGIRRLKHWMAALLAVILLLVALLGVLVWQALRPQTGKNSASAVSDVSTVLQQEDVLPVPDDSWALTVVSPDKKISSSFTAQLTTYENVQVDKRILPALKKMLADAKAAGYTLQVTGGYVDADAQEKLYQQKIQELMQNKGKTRAVAESDAAAVVPPGGCSENQTGMAVTFPSDSAFLSSDGYHWLLNHCVEYGFVRRYTDDKEGRTGLQDDPSHFRYVGTNNAQTMRKMGLCLEEYVTYKGNQTVSN</sequence>
<keyword evidence="1" id="KW-0472">Membrane</keyword>
<reference evidence="3 4" key="1">
    <citation type="submission" date="2020-08" db="EMBL/GenBank/DDBJ databases">
        <authorList>
            <person name="Ren C."/>
            <person name="Gu Y."/>
            <person name="Xu Y."/>
        </authorList>
    </citation>
    <scope>NUCLEOTIDE SEQUENCE [LARGE SCALE GENOMIC DNA]</scope>
    <source>
        <strain evidence="3 4">LBM18003</strain>
    </source>
</reference>
<protein>
    <submittedName>
        <fullName evidence="3">M15 family metallopeptidase</fullName>
    </submittedName>
</protein>
<dbReference type="RefSeq" id="WP_212506005.1">
    <property type="nucleotide sequence ID" value="NZ_CP060696.1"/>
</dbReference>
<dbReference type="AlphaFoldDB" id="A0A7G9WE26"/>
<dbReference type="Pfam" id="PF02557">
    <property type="entry name" value="VanY"/>
    <property type="match status" value="1"/>
</dbReference>
<evidence type="ECO:0000256" key="1">
    <source>
        <dbReference type="SAM" id="Phobius"/>
    </source>
</evidence>
<dbReference type="Gene3D" id="3.30.1380.10">
    <property type="match status" value="1"/>
</dbReference>
<dbReference type="GO" id="GO:0008233">
    <property type="term" value="F:peptidase activity"/>
    <property type="evidence" value="ECO:0007669"/>
    <property type="project" value="InterPro"/>
</dbReference>
<dbReference type="InterPro" id="IPR052179">
    <property type="entry name" value="DD-CPase-like"/>
</dbReference>